<dbReference type="EMBL" id="JMIH01000022">
    <property type="protein sequence ID" value="KEO73152.1"/>
    <property type="molecule type" value="Genomic_DNA"/>
</dbReference>
<evidence type="ECO:0000313" key="9">
    <source>
        <dbReference type="EMBL" id="KEO73152.1"/>
    </source>
</evidence>
<dbReference type="OrthoDB" id="621570at2"/>
<evidence type="ECO:0000256" key="4">
    <source>
        <dbReference type="ARBA" id="ARBA00023136"/>
    </source>
</evidence>
<comment type="subcellular location">
    <subcellularLocation>
        <location evidence="1">Cell outer membrane</location>
    </subcellularLocation>
</comment>
<keyword evidence="5" id="KW-0998">Cell outer membrane</keyword>
<dbReference type="Pfam" id="PF07980">
    <property type="entry name" value="SusD_RagB"/>
    <property type="match status" value="1"/>
</dbReference>
<evidence type="ECO:0000259" key="8">
    <source>
        <dbReference type="Pfam" id="PF14322"/>
    </source>
</evidence>
<evidence type="ECO:0000256" key="1">
    <source>
        <dbReference type="ARBA" id="ARBA00004442"/>
    </source>
</evidence>
<sequence>MKKKLYIILLFSMLVTACDDFIDKQPLDQLSQETFFTNEATTQAALMGAYRSLTSSFAYGQALIVIPEFAAGHMRHISNFPEYMEYQNFNIRIDNPWALNIWTSSYQTINAVNNIIGFAPQIDGFANNPALQNLVLEARWIRALTYFNLVRAWGDVPLLLNPTTPATTSTATRVSRNSTQEVYTAIVSDLEAAMNLPMIAGTGIMKGRANGYSSRALLSKVHLYLENYTESARLANEVINSMEFTLVSNYSSIWQNENSQESIFELQFDEQTTNAFVQVANPASRQEFFASDLAYDLFEENDLRRDFSINEAVDNSGNINLYVGKYRNFNPATQNIPIIRLAEIYLICAEALARSQGTPLGEPQNHLGEVRTRAGLETTPTPALEAFIRAVQLEKRKELIFESEAYFDLIRTGLAFETLGLTNPQRALFPIPQLELDINNNLTQNPGY</sequence>
<name>A0A074LHA7_9BACT</name>
<evidence type="ECO:0000256" key="3">
    <source>
        <dbReference type="ARBA" id="ARBA00022729"/>
    </source>
</evidence>
<proteinExistence type="inferred from homology"/>
<evidence type="ECO:0000256" key="2">
    <source>
        <dbReference type="ARBA" id="ARBA00006275"/>
    </source>
</evidence>
<evidence type="ECO:0008006" key="11">
    <source>
        <dbReference type="Google" id="ProtNLM"/>
    </source>
</evidence>
<comment type="caution">
    <text evidence="9">The sequence shown here is derived from an EMBL/GenBank/DDBJ whole genome shotgun (WGS) entry which is preliminary data.</text>
</comment>
<dbReference type="InterPro" id="IPR033985">
    <property type="entry name" value="SusD-like_N"/>
</dbReference>
<feature type="chain" id="PRO_5001696073" description="Carbohydrate-binding protein SusD" evidence="6">
    <location>
        <begin position="18"/>
        <end position="448"/>
    </location>
</feature>
<comment type="similarity">
    <text evidence="2">Belongs to the SusD family.</text>
</comment>
<dbReference type="STRING" id="1048983.EL17_12390"/>
<dbReference type="Proteomes" id="UP000027821">
    <property type="component" value="Unassembled WGS sequence"/>
</dbReference>
<organism evidence="9 10">
    <name type="scientific">Anditalea andensis</name>
    <dbReference type="NCBI Taxonomy" id="1048983"/>
    <lineage>
        <taxon>Bacteria</taxon>
        <taxon>Pseudomonadati</taxon>
        <taxon>Bacteroidota</taxon>
        <taxon>Cytophagia</taxon>
        <taxon>Cytophagales</taxon>
        <taxon>Cytophagaceae</taxon>
        <taxon>Anditalea</taxon>
    </lineage>
</organism>
<dbReference type="SUPFAM" id="SSF48452">
    <property type="entry name" value="TPR-like"/>
    <property type="match status" value="1"/>
</dbReference>
<dbReference type="InterPro" id="IPR011990">
    <property type="entry name" value="TPR-like_helical_dom_sf"/>
</dbReference>
<dbReference type="PROSITE" id="PS51257">
    <property type="entry name" value="PROKAR_LIPOPROTEIN"/>
    <property type="match status" value="1"/>
</dbReference>
<dbReference type="RefSeq" id="WP_035074781.1">
    <property type="nucleotide sequence ID" value="NZ_JMIH01000022.1"/>
</dbReference>
<feature type="signal peptide" evidence="6">
    <location>
        <begin position="1"/>
        <end position="17"/>
    </location>
</feature>
<feature type="domain" description="SusD-like N-terminal" evidence="8">
    <location>
        <begin position="20"/>
        <end position="223"/>
    </location>
</feature>
<keyword evidence="10" id="KW-1185">Reference proteome</keyword>
<evidence type="ECO:0000256" key="6">
    <source>
        <dbReference type="SAM" id="SignalP"/>
    </source>
</evidence>
<protein>
    <recommendedName>
        <fullName evidence="11">Carbohydrate-binding protein SusD</fullName>
    </recommendedName>
</protein>
<keyword evidence="3 6" id="KW-0732">Signal</keyword>
<dbReference type="CDD" id="cd08977">
    <property type="entry name" value="SusD"/>
    <property type="match status" value="1"/>
</dbReference>
<dbReference type="Gene3D" id="1.25.40.390">
    <property type="match status" value="1"/>
</dbReference>
<gene>
    <name evidence="9" type="ORF">EL17_12390</name>
</gene>
<evidence type="ECO:0000256" key="5">
    <source>
        <dbReference type="ARBA" id="ARBA00023237"/>
    </source>
</evidence>
<dbReference type="GO" id="GO:0009279">
    <property type="term" value="C:cell outer membrane"/>
    <property type="evidence" value="ECO:0007669"/>
    <property type="project" value="UniProtKB-SubCell"/>
</dbReference>
<feature type="domain" description="RagB/SusD" evidence="7">
    <location>
        <begin position="285"/>
        <end position="415"/>
    </location>
</feature>
<dbReference type="eggNOG" id="COG3193">
    <property type="taxonomic scope" value="Bacteria"/>
</dbReference>
<evidence type="ECO:0000259" key="7">
    <source>
        <dbReference type="Pfam" id="PF07980"/>
    </source>
</evidence>
<dbReference type="InterPro" id="IPR012944">
    <property type="entry name" value="SusD_RagB_dom"/>
</dbReference>
<dbReference type="AlphaFoldDB" id="A0A074LHA7"/>
<keyword evidence="4" id="KW-0472">Membrane</keyword>
<accession>A0A074LHA7</accession>
<reference evidence="9 10" key="1">
    <citation type="submission" date="2014-04" db="EMBL/GenBank/DDBJ databases">
        <title>Characterization and application of a salt tolerant electro-active bacterium.</title>
        <authorList>
            <person name="Yang L."/>
            <person name="Wei S."/>
            <person name="Tay Q.X.M."/>
        </authorList>
    </citation>
    <scope>NUCLEOTIDE SEQUENCE [LARGE SCALE GENOMIC DNA]</scope>
    <source>
        <strain evidence="9 10">LY1</strain>
    </source>
</reference>
<dbReference type="Pfam" id="PF14322">
    <property type="entry name" value="SusD-like_3"/>
    <property type="match status" value="1"/>
</dbReference>
<evidence type="ECO:0000313" key="10">
    <source>
        <dbReference type="Proteomes" id="UP000027821"/>
    </source>
</evidence>